<feature type="transmembrane region" description="Helical" evidence="8">
    <location>
        <begin position="289"/>
        <end position="308"/>
    </location>
</feature>
<dbReference type="Pfam" id="PF01594">
    <property type="entry name" value="AI-2E_transport"/>
    <property type="match status" value="1"/>
</dbReference>
<evidence type="ECO:0000256" key="2">
    <source>
        <dbReference type="ARBA" id="ARBA00009773"/>
    </source>
</evidence>
<comment type="caution">
    <text evidence="9">The sequence shown here is derived from an EMBL/GenBank/DDBJ whole genome shotgun (WGS) entry which is preliminary data.</text>
</comment>
<protein>
    <submittedName>
        <fullName evidence="9">AI-2E family transporter</fullName>
    </submittedName>
</protein>
<dbReference type="InterPro" id="IPR002549">
    <property type="entry name" value="AI-2E-like"/>
</dbReference>
<dbReference type="PANTHER" id="PTHR21716">
    <property type="entry name" value="TRANSMEMBRANE PROTEIN"/>
    <property type="match status" value="1"/>
</dbReference>
<keyword evidence="3" id="KW-0813">Transport</keyword>
<dbReference type="Proteomes" id="UP001196565">
    <property type="component" value="Unassembled WGS sequence"/>
</dbReference>
<accession>A0ABS7A768</accession>
<evidence type="ECO:0000313" key="10">
    <source>
        <dbReference type="Proteomes" id="UP001196565"/>
    </source>
</evidence>
<comment type="subcellular location">
    <subcellularLocation>
        <location evidence="1">Cell membrane</location>
        <topology evidence="1">Multi-pass membrane protein</topology>
    </subcellularLocation>
</comment>
<keyword evidence="10" id="KW-1185">Reference proteome</keyword>
<dbReference type="RefSeq" id="WP_219761594.1">
    <property type="nucleotide sequence ID" value="NZ_JAHYBZ010000001.1"/>
</dbReference>
<keyword evidence="6 8" id="KW-1133">Transmembrane helix</keyword>
<evidence type="ECO:0000256" key="4">
    <source>
        <dbReference type="ARBA" id="ARBA00022475"/>
    </source>
</evidence>
<dbReference type="PANTHER" id="PTHR21716:SF67">
    <property type="entry name" value="TRANSPORT PROTEIN YDIK-RELATED"/>
    <property type="match status" value="1"/>
</dbReference>
<feature type="transmembrane region" description="Helical" evidence="8">
    <location>
        <begin position="16"/>
        <end position="37"/>
    </location>
</feature>
<name>A0ABS7A768_9PROT</name>
<feature type="transmembrane region" description="Helical" evidence="8">
    <location>
        <begin position="234"/>
        <end position="258"/>
    </location>
</feature>
<organism evidence="9 10">
    <name type="scientific">Roseomonas alba</name>
    <dbReference type="NCBI Taxonomy" id="2846776"/>
    <lineage>
        <taxon>Bacteria</taxon>
        <taxon>Pseudomonadati</taxon>
        <taxon>Pseudomonadota</taxon>
        <taxon>Alphaproteobacteria</taxon>
        <taxon>Acetobacterales</taxon>
        <taxon>Roseomonadaceae</taxon>
        <taxon>Roseomonas</taxon>
    </lineage>
</organism>
<evidence type="ECO:0000256" key="7">
    <source>
        <dbReference type="ARBA" id="ARBA00023136"/>
    </source>
</evidence>
<feature type="transmembrane region" description="Helical" evidence="8">
    <location>
        <begin position="72"/>
        <end position="94"/>
    </location>
</feature>
<feature type="transmembrane region" description="Helical" evidence="8">
    <location>
        <begin position="320"/>
        <end position="347"/>
    </location>
</feature>
<evidence type="ECO:0000256" key="5">
    <source>
        <dbReference type="ARBA" id="ARBA00022692"/>
    </source>
</evidence>
<reference evidence="9 10" key="1">
    <citation type="submission" date="2021-07" db="EMBL/GenBank/DDBJ databases">
        <authorList>
            <person name="So Y."/>
        </authorList>
    </citation>
    <scope>NUCLEOTIDE SEQUENCE [LARGE SCALE GENOMIC DNA]</scope>
    <source>
        <strain evidence="9 10">HJA6</strain>
    </source>
</reference>
<feature type="transmembrane region" description="Helical" evidence="8">
    <location>
        <begin position="168"/>
        <end position="188"/>
    </location>
</feature>
<keyword evidence="7 8" id="KW-0472">Membrane</keyword>
<evidence type="ECO:0000313" key="9">
    <source>
        <dbReference type="EMBL" id="MBW6397009.1"/>
    </source>
</evidence>
<sequence>MTTESQELPSERHAQTVLLVERVAVLLLLALLLYGVVQVLQPFALAIAFGGFIAIGTWPARDALVRRGVRPGIAAGALLVVLILAVALPATLIVPDLGDQVVAVVAMARQWLEELSPDPPGWVAGLPFIGERAGALWSQATGMRGNLAEVVKPYSGAIASMLVSMGQAAAASLLQILLSLLVAAMAWTNGDRIVAQLREIAGRLGGHPAMEAVDAAGGAVRGVAWGVVGTGLLQAVLMGVGLAIAGVPGAVALGFLTMIFSISQVLGPLVVVTWIGAAAWLYSQGETGWAIFMLVWGALPISGSDNIVRPLLIQRGSTMSIGVIILGVFGGLIAFGFLGLFIGPALLAVAQGLLQAWRKAGAVSHPPA</sequence>
<dbReference type="EMBL" id="JAHYBZ010000001">
    <property type="protein sequence ID" value="MBW6397009.1"/>
    <property type="molecule type" value="Genomic_DNA"/>
</dbReference>
<gene>
    <name evidence="9" type="ORF">KPL78_04070</name>
</gene>
<evidence type="ECO:0000256" key="1">
    <source>
        <dbReference type="ARBA" id="ARBA00004651"/>
    </source>
</evidence>
<keyword evidence="5 8" id="KW-0812">Transmembrane</keyword>
<proteinExistence type="inferred from homology"/>
<evidence type="ECO:0000256" key="6">
    <source>
        <dbReference type="ARBA" id="ARBA00022989"/>
    </source>
</evidence>
<feature type="transmembrane region" description="Helical" evidence="8">
    <location>
        <begin position="43"/>
        <end position="60"/>
    </location>
</feature>
<comment type="similarity">
    <text evidence="2">Belongs to the autoinducer-2 exporter (AI-2E) (TC 2.A.86) family.</text>
</comment>
<evidence type="ECO:0000256" key="8">
    <source>
        <dbReference type="SAM" id="Phobius"/>
    </source>
</evidence>
<keyword evidence="4" id="KW-1003">Cell membrane</keyword>
<evidence type="ECO:0000256" key="3">
    <source>
        <dbReference type="ARBA" id="ARBA00022448"/>
    </source>
</evidence>